<feature type="compositionally biased region" description="Low complexity" evidence="1">
    <location>
        <begin position="424"/>
        <end position="435"/>
    </location>
</feature>
<feature type="compositionally biased region" description="Basic residues" evidence="1">
    <location>
        <begin position="296"/>
        <end position="307"/>
    </location>
</feature>
<feature type="domain" description="ENTH" evidence="2">
    <location>
        <begin position="20"/>
        <end position="151"/>
    </location>
</feature>
<dbReference type="VEuPathDB" id="FungiDB:H310_13939"/>
<dbReference type="InterPro" id="IPR008942">
    <property type="entry name" value="ENTH_VHS"/>
</dbReference>
<gene>
    <name evidence="3" type="ORF">H310_13939</name>
</gene>
<feature type="compositionally biased region" description="Basic and acidic residues" evidence="1">
    <location>
        <begin position="254"/>
        <end position="264"/>
    </location>
</feature>
<dbReference type="InterPro" id="IPR013809">
    <property type="entry name" value="ENTH"/>
</dbReference>
<dbReference type="SUPFAM" id="SSF48464">
    <property type="entry name" value="ENTH/VHS domain"/>
    <property type="match status" value="1"/>
</dbReference>
<dbReference type="OrthoDB" id="4033880at2759"/>
<dbReference type="Gene3D" id="1.25.40.90">
    <property type="match status" value="1"/>
</dbReference>
<feature type="compositionally biased region" description="Low complexity" evidence="1">
    <location>
        <begin position="340"/>
        <end position="358"/>
    </location>
</feature>
<dbReference type="SMART" id="SM00273">
    <property type="entry name" value="ENTH"/>
    <property type="match status" value="1"/>
</dbReference>
<dbReference type="Pfam" id="PF01417">
    <property type="entry name" value="ENTH"/>
    <property type="match status" value="1"/>
</dbReference>
<dbReference type="eggNOG" id="KOG2056">
    <property type="taxonomic scope" value="Eukaryota"/>
</dbReference>
<dbReference type="RefSeq" id="XP_008879826.1">
    <property type="nucleotide sequence ID" value="XM_008881604.1"/>
</dbReference>
<dbReference type="GO" id="GO:0030276">
    <property type="term" value="F:clathrin binding"/>
    <property type="evidence" value="ECO:0007669"/>
    <property type="project" value="TreeGrafter"/>
</dbReference>
<dbReference type="AlphaFoldDB" id="A0A024TDZ4"/>
<organism evidence="3">
    <name type="scientific">Aphanomyces invadans</name>
    <dbReference type="NCBI Taxonomy" id="157072"/>
    <lineage>
        <taxon>Eukaryota</taxon>
        <taxon>Sar</taxon>
        <taxon>Stramenopiles</taxon>
        <taxon>Oomycota</taxon>
        <taxon>Saprolegniomycetes</taxon>
        <taxon>Saprolegniales</taxon>
        <taxon>Verrucalvaceae</taxon>
        <taxon>Aphanomyces</taxon>
    </lineage>
</organism>
<feature type="compositionally biased region" description="Gly residues" evidence="1">
    <location>
        <begin position="407"/>
        <end position="423"/>
    </location>
</feature>
<evidence type="ECO:0000256" key="1">
    <source>
        <dbReference type="SAM" id="MobiDB-lite"/>
    </source>
</evidence>
<dbReference type="PROSITE" id="PS50942">
    <property type="entry name" value="ENTH"/>
    <property type="match status" value="1"/>
</dbReference>
<dbReference type="GO" id="GO:0005543">
    <property type="term" value="F:phospholipid binding"/>
    <property type="evidence" value="ECO:0007669"/>
    <property type="project" value="TreeGrafter"/>
</dbReference>
<dbReference type="FunFam" id="1.25.40.90:FF:000006">
    <property type="entry name" value="Clathrin interactor 1"/>
    <property type="match status" value="1"/>
</dbReference>
<dbReference type="GO" id="GO:0005886">
    <property type="term" value="C:plasma membrane"/>
    <property type="evidence" value="ECO:0007669"/>
    <property type="project" value="TreeGrafter"/>
</dbReference>
<protein>
    <recommendedName>
        <fullName evidence="2">ENTH domain-containing protein</fullName>
    </recommendedName>
</protein>
<reference evidence="3" key="1">
    <citation type="submission" date="2013-12" db="EMBL/GenBank/DDBJ databases">
        <title>The Genome Sequence of Aphanomyces invadans NJM9701.</title>
        <authorList>
            <consortium name="The Broad Institute Genomics Platform"/>
            <person name="Russ C."/>
            <person name="Tyler B."/>
            <person name="van West P."/>
            <person name="Dieguez-Uribeondo J."/>
            <person name="Young S.K."/>
            <person name="Zeng Q."/>
            <person name="Gargeya S."/>
            <person name="Fitzgerald M."/>
            <person name="Abouelleil A."/>
            <person name="Alvarado L."/>
            <person name="Chapman S.B."/>
            <person name="Gainer-Dewar J."/>
            <person name="Goldberg J."/>
            <person name="Griggs A."/>
            <person name="Gujja S."/>
            <person name="Hansen M."/>
            <person name="Howarth C."/>
            <person name="Imamovic A."/>
            <person name="Ireland A."/>
            <person name="Larimer J."/>
            <person name="McCowan C."/>
            <person name="Murphy C."/>
            <person name="Pearson M."/>
            <person name="Poon T.W."/>
            <person name="Priest M."/>
            <person name="Roberts A."/>
            <person name="Saif S."/>
            <person name="Shea T."/>
            <person name="Sykes S."/>
            <person name="Wortman J."/>
            <person name="Nusbaum C."/>
            <person name="Birren B."/>
        </authorList>
    </citation>
    <scope>NUCLEOTIDE SEQUENCE [LARGE SCALE GENOMIC DNA]</scope>
    <source>
        <strain evidence="3">NJM9701</strain>
    </source>
</reference>
<dbReference type="GO" id="GO:0005768">
    <property type="term" value="C:endosome"/>
    <property type="evidence" value="ECO:0007669"/>
    <property type="project" value="TreeGrafter"/>
</dbReference>
<feature type="compositionally biased region" description="Gly residues" evidence="1">
    <location>
        <begin position="235"/>
        <end position="250"/>
    </location>
</feature>
<feature type="compositionally biased region" description="Polar residues" evidence="1">
    <location>
        <begin position="460"/>
        <end position="485"/>
    </location>
</feature>
<dbReference type="GO" id="GO:0006897">
    <property type="term" value="P:endocytosis"/>
    <property type="evidence" value="ECO:0007669"/>
    <property type="project" value="TreeGrafter"/>
</dbReference>
<sequence>MDKLMIDKFKNALDDAKGLVKSKMGTDTEKKLEEALSNKNWGASSTLLNEIAQLTFEYESYNLVMKKVWEAMDAEGRQWRTVFKALALLDHLIKNGTERVVENARDHMFKLRTLSDFNYYDGSADKGAGVREKVKQILDMLNDNDRIRDEREKAKRLRDKYIGVGSSGNIGGYSGGGYGGQGGYGNSSGSGGYGGSSGGYGNESGGYGGNSGGYGGNSGGYGGNSGGYGGNSSGYGNDSGGYGGSSGGFGNDRTGSRDRYDQDNSHGNSRTSSRDKYSSKQAPADDAESEEETKPKPRRSSKTKRATKKEEAAPAGDDDEPVRVPSNAPSLLDQDFFGGAPAAPIAQPPASLTTFDPFAPAPAAPQPQTTAGAYGNFGGPVPAPAMSAFNAFPPQPQGNFSAPPPQMGGGLNQFNAGFGGGFPPQGQQPATQAFGGQYGSQSGISAGGFAAPPAPVNAAQYGSQPMANPAQYSSQTKATTATAPKSNDAWGAGSNLFDLSNLGQSLPSAGAKPGPGGAPGLATQNSFQGLDTLAGLPNKPRPAGGAPGPLYPATQQPPYGQPQYGHLQQQFGQPQQYGQPQYGGQPQQQYGQPQYGQPPYGQPQQQYGQPQQQFGGNGGFRQF</sequence>
<accession>A0A024TDZ4</accession>
<dbReference type="EMBL" id="KI914009">
    <property type="protein sequence ID" value="ETV91557.1"/>
    <property type="molecule type" value="Genomic_DNA"/>
</dbReference>
<name>A0A024TDZ4_9STRA</name>
<proteinExistence type="predicted"/>
<evidence type="ECO:0000259" key="2">
    <source>
        <dbReference type="PROSITE" id="PS50942"/>
    </source>
</evidence>
<feature type="compositionally biased region" description="Low complexity" evidence="1">
    <location>
        <begin position="551"/>
        <end position="614"/>
    </location>
</feature>
<dbReference type="PANTHER" id="PTHR12276">
    <property type="entry name" value="EPSIN/ENT-RELATED"/>
    <property type="match status" value="1"/>
</dbReference>
<dbReference type="PANTHER" id="PTHR12276:SF45">
    <property type="entry name" value="CLATHRIN INTERACTOR 1"/>
    <property type="match status" value="1"/>
</dbReference>
<dbReference type="CDD" id="cd03571">
    <property type="entry name" value="ENTH"/>
    <property type="match status" value="1"/>
</dbReference>
<evidence type="ECO:0000313" key="3">
    <source>
        <dbReference type="EMBL" id="ETV91557.1"/>
    </source>
</evidence>
<dbReference type="STRING" id="157072.A0A024TDZ4"/>
<dbReference type="GO" id="GO:0030125">
    <property type="term" value="C:clathrin vesicle coat"/>
    <property type="evidence" value="ECO:0007669"/>
    <property type="project" value="TreeGrafter"/>
</dbReference>
<dbReference type="GeneID" id="20090989"/>
<feature type="region of interest" description="Disordered" evidence="1">
    <location>
        <begin position="235"/>
        <end position="623"/>
    </location>
</feature>